<feature type="domain" description="Peptidase S11 D-alanyl-D-alanine carboxypeptidase A N-terminal" evidence="3">
    <location>
        <begin position="40"/>
        <end position="118"/>
    </location>
</feature>
<accession>A0A4D4KS44</accession>
<feature type="signal peptide" evidence="2">
    <location>
        <begin position="1"/>
        <end position="34"/>
    </location>
</feature>
<keyword evidence="2" id="KW-0732">Signal</keyword>
<dbReference type="SUPFAM" id="SSF56601">
    <property type="entry name" value="beta-lactamase/transpeptidase-like"/>
    <property type="match status" value="1"/>
</dbReference>
<feature type="chain" id="PRO_5020447545" description="Peptidase S11 D-alanyl-D-alanine carboxypeptidase A N-terminal domain-containing protein" evidence="2">
    <location>
        <begin position="35"/>
        <end position="162"/>
    </location>
</feature>
<gene>
    <name evidence="4" type="ORF">SVIO_021150</name>
</gene>
<dbReference type="Proteomes" id="UP000301309">
    <property type="component" value="Unassembled WGS sequence"/>
</dbReference>
<dbReference type="InterPro" id="IPR001967">
    <property type="entry name" value="Peptidase_S11_N"/>
</dbReference>
<evidence type="ECO:0000313" key="4">
    <source>
        <dbReference type="EMBL" id="GDY51492.1"/>
    </source>
</evidence>
<proteinExistence type="predicted"/>
<dbReference type="Pfam" id="PF00768">
    <property type="entry name" value="Peptidase_S11"/>
    <property type="match status" value="1"/>
</dbReference>
<sequence length="162" mass="17055">MERRGGKAIRRWGTAVIASAAALAVAVPTGAAQATEAARGPSEVSAKGAYLLDNGTNKQLWAKAADTKRPMASTTKLMTAMVVLDSRGLNLNKKVSVKQSYIDYTARVGGSKADLQKGTSSRSSSCCTGCCCRPAVTRPWRSPTRSARVTPPPSAPSRSSRR</sequence>
<evidence type="ECO:0000313" key="5">
    <source>
        <dbReference type="Proteomes" id="UP000301309"/>
    </source>
</evidence>
<organism evidence="4 5">
    <name type="scientific">Streptomyces violaceusniger</name>
    <dbReference type="NCBI Taxonomy" id="68280"/>
    <lineage>
        <taxon>Bacteria</taxon>
        <taxon>Bacillati</taxon>
        <taxon>Actinomycetota</taxon>
        <taxon>Actinomycetes</taxon>
        <taxon>Kitasatosporales</taxon>
        <taxon>Streptomycetaceae</taxon>
        <taxon>Streptomyces</taxon>
        <taxon>Streptomyces violaceusniger group</taxon>
    </lineage>
</organism>
<keyword evidence="5" id="KW-1185">Reference proteome</keyword>
<protein>
    <recommendedName>
        <fullName evidence="3">Peptidase S11 D-alanyl-D-alanine carboxypeptidase A N-terminal domain-containing protein</fullName>
    </recommendedName>
</protein>
<dbReference type="AlphaFoldDB" id="A0A4D4KS44"/>
<dbReference type="Gene3D" id="3.40.710.10">
    <property type="entry name" value="DD-peptidase/beta-lactamase superfamily"/>
    <property type="match status" value="1"/>
</dbReference>
<feature type="region of interest" description="Disordered" evidence="1">
    <location>
        <begin position="139"/>
        <end position="162"/>
    </location>
</feature>
<evidence type="ECO:0000259" key="3">
    <source>
        <dbReference type="Pfam" id="PF00768"/>
    </source>
</evidence>
<reference evidence="4 5" key="1">
    <citation type="journal article" date="2020" name="Int. J. Syst. Evol. Microbiol.">
        <title>Reclassification of Streptomyces castelarensis and Streptomyces sporoclivatus as later heterotypic synonyms of Streptomyces antimycoticus.</title>
        <authorList>
            <person name="Komaki H."/>
            <person name="Tamura T."/>
        </authorList>
    </citation>
    <scope>NUCLEOTIDE SEQUENCE [LARGE SCALE GENOMIC DNA]</scope>
    <source>
        <strain evidence="4 5">NBRC 13459</strain>
    </source>
</reference>
<comment type="caution">
    <text evidence="4">The sequence shown here is derived from an EMBL/GenBank/DDBJ whole genome shotgun (WGS) entry which is preliminary data.</text>
</comment>
<dbReference type="EMBL" id="BJHW01000001">
    <property type="protein sequence ID" value="GDY51492.1"/>
    <property type="molecule type" value="Genomic_DNA"/>
</dbReference>
<dbReference type="GO" id="GO:0006508">
    <property type="term" value="P:proteolysis"/>
    <property type="evidence" value="ECO:0007669"/>
    <property type="project" value="InterPro"/>
</dbReference>
<name>A0A4D4KS44_STRVO</name>
<dbReference type="InterPro" id="IPR012338">
    <property type="entry name" value="Beta-lactam/transpept-like"/>
</dbReference>
<evidence type="ECO:0000256" key="2">
    <source>
        <dbReference type="SAM" id="SignalP"/>
    </source>
</evidence>
<evidence type="ECO:0000256" key="1">
    <source>
        <dbReference type="SAM" id="MobiDB-lite"/>
    </source>
</evidence>
<dbReference type="GO" id="GO:0009002">
    <property type="term" value="F:serine-type D-Ala-D-Ala carboxypeptidase activity"/>
    <property type="evidence" value="ECO:0007669"/>
    <property type="project" value="InterPro"/>
</dbReference>